<protein>
    <recommendedName>
        <fullName evidence="5">Transport-associated OB type 2 domain-containing protein</fullName>
    </recommendedName>
</protein>
<dbReference type="GO" id="GO:0005524">
    <property type="term" value="F:ATP binding"/>
    <property type="evidence" value="ECO:0007669"/>
    <property type="project" value="InterPro"/>
</dbReference>
<comment type="caution">
    <text evidence="6">The sequence shown here is derived from an EMBL/GenBank/DDBJ whole genome shotgun (WGS) entry which is preliminary data.</text>
</comment>
<accession>A0A2M8J5X7</accession>
<dbReference type="SUPFAM" id="SSF52540">
    <property type="entry name" value="P-loop containing nucleoside triphosphate hydrolases"/>
    <property type="match status" value="1"/>
</dbReference>
<proteinExistence type="inferred from homology"/>
<dbReference type="InterPro" id="IPR047641">
    <property type="entry name" value="ABC_transpr_MalK/UgpC-like"/>
</dbReference>
<name>A0A2M8J5X7_9RHOB</name>
<dbReference type="InterPro" id="IPR013611">
    <property type="entry name" value="Transp-assoc_OB_typ2"/>
</dbReference>
<dbReference type="Pfam" id="PF08402">
    <property type="entry name" value="TOBE_2"/>
    <property type="match status" value="1"/>
</dbReference>
<organism evidence="6 7">
    <name type="scientific">Pseudooceanicola lipolyticus</name>
    <dbReference type="NCBI Taxonomy" id="2029104"/>
    <lineage>
        <taxon>Bacteria</taxon>
        <taxon>Pseudomonadati</taxon>
        <taxon>Pseudomonadota</taxon>
        <taxon>Alphaproteobacteria</taxon>
        <taxon>Rhodobacterales</taxon>
        <taxon>Paracoccaceae</taxon>
        <taxon>Pseudooceanicola</taxon>
    </lineage>
</organism>
<evidence type="ECO:0000256" key="4">
    <source>
        <dbReference type="ARBA" id="ARBA00023136"/>
    </source>
</evidence>
<dbReference type="OrthoDB" id="9802264at2"/>
<dbReference type="InterPro" id="IPR008995">
    <property type="entry name" value="Mo/tungstate-bd_C_term_dom"/>
</dbReference>
<evidence type="ECO:0000313" key="6">
    <source>
        <dbReference type="EMBL" id="PJE38190.1"/>
    </source>
</evidence>
<dbReference type="Gene3D" id="2.40.50.100">
    <property type="match status" value="1"/>
</dbReference>
<keyword evidence="3" id="KW-1278">Translocase</keyword>
<evidence type="ECO:0000256" key="1">
    <source>
        <dbReference type="ARBA" id="ARBA00005417"/>
    </source>
</evidence>
<evidence type="ECO:0000256" key="3">
    <source>
        <dbReference type="ARBA" id="ARBA00022967"/>
    </source>
</evidence>
<dbReference type="PANTHER" id="PTHR43875">
    <property type="entry name" value="MALTODEXTRIN IMPORT ATP-BINDING PROTEIN MSMX"/>
    <property type="match status" value="1"/>
</dbReference>
<dbReference type="InterPro" id="IPR027417">
    <property type="entry name" value="P-loop_NTPase"/>
</dbReference>
<comment type="similarity">
    <text evidence="1">Belongs to the ABC transporter superfamily.</text>
</comment>
<dbReference type="GO" id="GO:0022857">
    <property type="term" value="F:transmembrane transporter activity"/>
    <property type="evidence" value="ECO:0007669"/>
    <property type="project" value="InterPro"/>
</dbReference>
<dbReference type="AlphaFoldDB" id="A0A2M8J5X7"/>
<feature type="domain" description="Transport-associated OB type 2" evidence="5">
    <location>
        <begin position="127"/>
        <end position="203"/>
    </location>
</feature>
<keyword evidence="2" id="KW-1003">Cell membrane</keyword>
<dbReference type="EMBL" id="PGTB01000004">
    <property type="protein sequence ID" value="PJE38190.1"/>
    <property type="molecule type" value="Genomic_DNA"/>
</dbReference>
<dbReference type="Gene3D" id="3.40.50.300">
    <property type="entry name" value="P-loop containing nucleotide triphosphate hydrolases"/>
    <property type="match status" value="1"/>
</dbReference>
<reference evidence="6 7" key="1">
    <citation type="journal article" date="2018" name="Int. J. Syst. Evol. Microbiol.">
        <title>Pseudooceanicola lipolyticus sp. nov., a marine alphaproteobacterium, reclassification of Oceanicola flagellatus as Pseudooceanicola flagellatus comb. nov. and emended description of the genus Pseudooceanicola.</title>
        <authorList>
            <person name="Huang M.-M."/>
            <person name="Guo L.-L."/>
            <person name="Wu Y.-H."/>
            <person name="Lai Q.-L."/>
            <person name="Shao Z.-Z."/>
            <person name="Wang C.-S."/>
            <person name="Wu M."/>
            <person name="Xu X.-W."/>
        </authorList>
    </citation>
    <scope>NUCLEOTIDE SEQUENCE [LARGE SCALE GENOMIC DNA]</scope>
    <source>
        <strain evidence="6 7">157</strain>
    </source>
</reference>
<evidence type="ECO:0000259" key="5">
    <source>
        <dbReference type="Pfam" id="PF08402"/>
    </source>
</evidence>
<dbReference type="Proteomes" id="UP000231553">
    <property type="component" value="Unassembled WGS sequence"/>
</dbReference>
<keyword evidence="4" id="KW-0472">Membrane</keyword>
<dbReference type="PANTHER" id="PTHR43875:SF15">
    <property type="entry name" value="TREHALOSE IMPORT ATP-BINDING PROTEIN SUGC"/>
    <property type="match status" value="1"/>
</dbReference>
<evidence type="ECO:0000313" key="7">
    <source>
        <dbReference type="Proteomes" id="UP000231553"/>
    </source>
</evidence>
<gene>
    <name evidence="6" type="ORF">CVM52_03345</name>
</gene>
<keyword evidence="7" id="KW-1185">Reference proteome</keyword>
<sequence>MLRSPSRHRAPLDEPLSALDAKIRVSLRDDIRSIQRELGITTIFVAHDQEEALSISDRVVVMYQGRADQIGVPAEIDNRPDTRFVAGFVGHLNTFEAQVGENGAVRFAGHSLPGKAATLRAGAAVTVALRPETLSLAPRNGDDLRVEGRVLHTSFLGSVIRAQVEVAGQAVSVDLFNQSNGGDLPQPGQDRALWFSRDDLLVLPA</sequence>
<dbReference type="GO" id="GO:0055052">
    <property type="term" value="C:ATP-binding cassette (ABC) transporter complex, substrate-binding subunit-containing"/>
    <property type="evidence" value="ECO:0007669"/>
    <property type="project" value="TreeGrafter"/>
</dbReference>
<dbReference type="GO" id="GO:0016887">
    <property type="term" value="F:ATP hydrolysis activity"/>
    <property type="evidence" value="ECO:0007669"/>
    <property type="project" value="InterPro"/>
</dbReference>
<evidence type="ECO:0000256" key="2">
    <source>
        <dbReference type="ARBA" id="ARBA00022475"/>
    </source>
</evidence>
<dbReference type="SUPFAM" id="SSF50331">
    <property type="entry name" value="MOP-like"/>
    <property type="match status" value="1"/>
</dbReference>